<keyword evidence="5 11" id="KW-0285">Flavoprotein</keyword>
<dbReference type="InterPro" id="IPR004572">
    <property type="entry name" value="Protoporphyrinogen_oxidase"/>
</dbReference>
<evidence type="ECO:0000256" key="8">
    <source>
        <dbReference type="ARBA" id="ARBA00023133"/>
    </source>
</evidence>
<comment type="catalytic activity">
    <reaction evidence="10 11">
        <text>protoporphyrinogen IX + 3 O2 = protoporphyrin IX + 3 H2O2</text>
        <dbReference type="Rhea" id="RHEA:25576"/>
        <dbReference type="ChEBI" id="CHEBI:15379"/>
        <dbReference type="ChEBI" id="CHEBI:16240"/>
        <dbReference type="ChEBI" id="CHEBI:57306"/>
        <dbReference type="ChEBI" id="CHEBI:57307"/>
        <dbReference type="EC" id="1.3.3.4"/>
    </reaction>
</comment>
<dbReference type="AlphaFoldDB" id="G4TBY2"/>
<dbReference type="UniPathway" id="UPA00251">
    <property type="reaction ID" value="UER00324"/>
</dbReference>
<dbReference type="SUPFAM" id="SSF54373">
    <property type="entry name" value="FAD-linked reductases, C-terminal domain"/>
    <property type="match status" value="1"/>
</dbReference>
<comment type="function">
    <text evidence="1 11">Catalyzes the 6-electron oxidation of protoporphyrinogen-IX to form protoporphyrin-IX.</text>
</comment>
<dbReference type="PANTHER" id="PTHR42923">
    <property type="entry name" value="PROTOPORPHYRINOGEN OXIDASE"/>
    <property type="match status" value="1"/>
</dbReference>
<dbReference type="eggNOG" id="KOG1276">
    <property type="taxonomic scope" value="Eukaryota"/>
</dbReference>
<dbReference type="GO" id="GO:0006782">
    <property type="term" value="P:protoporphyrinogen IX biosynthetic process"/>
    <property type="evidence" value="ECO:0007669"/>
    <property type="project" value="UniProtKB-UniRule"/>
</dbReference>
<evidence type="ECO:0000256" key="1">
    <source>
        <dbReference type="ARBA" id="ARBA00002600"/>
    </source>
</evidence>
<evidence type="ECO:0000256" key="6">
    <source>
        <dbReference type="ARBA" id="ARBA00022827"/>
    </source>
</evidence>
<comment type="similarity">
    <text evidence="3 11">Belongs to the protoporphyrinogen/coproporphyrinogen oxidase family. Protoporphyrinogen oxidase subfamily.</text>
</comment>
<keyword evidence="9 11" id="KW-0627">Porphyrin biosynthesis</keyword>
<comment type="cofactor">
    <cofactor evidence="11">
        <name>FAD</name>
        <dbReference type="ChEBI" id="CHEBI:57692"/>
    </cofactor>
    <text evidence="11">Binds 1 FAD per subunit.</text>
</comment>
<dbReference type="InterPro" id="IPR050464">
    <property type="entry name" value="Zeta_carotene_desat/Oxidored"/>
</dbReference>
<evidence type="ECO:0000313" key="13">
    <source>
        <dbReference type="EMBL" id="CCA68833.1"/>
    </source>
</evidence>
<dbReference type="NCBIfam" id="TIGR00562">
    <property type="entry name" value="proto_IX_ox"/>
    <property type="match status" value="1"/>
</dbReference>
<keyword evidence="8 11" id="KW-0350">Heme biosynthesis</keyword>
<evidence type="ECO:0000256" key="10">
    <source>
        <dbReference type="ARBA" id="ARBA00047554"/>
    </source>
</evidence>
<dbReference type="FunCoup" id="G4TBY2">
    <property type="interactions" value="200"/>
</dbReference>
<organism evidence="13 14">
    <name type="scientific">Serendipita indica (strain DSM 11827)</name>
    <name type="common">Root endophyte fungus</name>
    <name type="synonym">Piriformospora indica</name>
    <dbReference type="NCBI Taxonomy" id="1109443"/>
    <lineage>
        <taxon>Eukaryota</taxon>
        <taxon>Fungi</taxon>
        <taxon>Dikarya</taxon>
        <taxon>Basidiomycota</taxon>
        <taxon>Agaricomycotina</taxon>
        <taxon>Agaricomycetes</taxon>
        <taxon>Sebacinales</taxon>
        <taxon>Serendipitaceae</taxon>
        <taxon>Serendipita</taxon>
    </lineage>
</organism>
<dbReference type="Proteomes" id="UP000007148">
    <property type="component" value="Unassembled WGS sequence"/>
</dbReference>
<evidence type="ECO:0000256" key="4">
    <source>
        <dbReference type="ARBA" id="ARBA00012867"/>
    </source>
</evidence>
<evidence type="ECO:0000256" key="3">
    <source>
        <dbReference type="ARBA" id="ARBA00010551"/>
    </source>
</evidence>
<evidence type="ECO:0000256" key="7">
    <source>
        <dbReference type="ARBA" id="ARBA00023002"/>
    </source>
</evidence>
<gene>
    <name evidence="13" type="ORF">PIIN_02694</name>
</gene>
<dbReference type="InParanoid" id="G4TBY2"/>
<dbReference type="SUPFAM" id="SSF51905">
    <property type="entry name" value="FAD/NAD(P)-binding domain"/>
    <property type="match status" value="1"/>
</dbReference>
<feature type="domain" description="Amine oxidase" evidence="12">
    <location>
        <begin position="40"/>
        <end position="525"/>
    </location>
</feature>
<protein>
    <recommendedName>
        <fullName evidence="4 11">Protoporphyrinogen oxidase</fullName>
        <ecNumber evidence="4 11">1.3.3.4</ecNumber>
    </recommendedName>
</protein>
<reference evidence="13 14" key="1">
    <citation type="journal article" date="2011" name="PLoS Pathog.">
        <title>Endophytic Life Strategies Decoded by Genome and Transcriptome Analyses of the Mutualistic Root Symbiont Piriformospora indica.</title>
        <authorList>
            <person name="Zuccaro A."/>
            <person name="Lahrmann U."/>
            <person name="Guldener U."/>
            <person name="Langen G."/>
            <person name="Pfiffi S."/>
            <person name="Biedenkopf D."/>
            <person name="Wong P."/>
            <person name="Samans B."/>
            <person name="Grimm C."/>
            <person name="Basiewicz M."/>
            <person name="Murat C."/>
            <person name="Martin F."/>
            <person name="Kogel K.H."/>
        </authorList>
    </citation>
    <scope>NUCLEOTIDE SEQUENCE [LARGE SCALE GENOMIC DNA]</scope>
    <source>
        <strain evidence="13 14">DSM 11827</strain>
    </source>
</reference>
<dbReference type="GO" id="GO:0005743">
    <property type="term" value="C:mitochondrial inner membrane"/>
    <property type="evidence" value="ECO:0007669"/>
    <property type="project" value="UniProtKB-SubCell"/>
</dbReference>
<dbReference type="GO" id="GO:0004729">
    <property type="term" value="F:oxygen-dependent protoporphyrinogen oxidase activity"/>
    <property type="evidence" value="ECO:0007669"/>
    <property type="project" value="UniProtKB-UniRule"/>
</dbReference>
<name>G4TBY2_SERID</name>
<keyword evidence="6 11" id="KW-0274">FAD</keyword>
<dbReference type="PANTHER" id="PTHR42923:SF3">
    <property type="entry name" value="PROTOPORPHYRINOGEN OXIDASE"/>
    <property type="match status" value="1"/>
</dbReference>
<dbReference type="InterPro" id="IPR036188">
    <property type="entry name" value="FAD/NAD-bd_sf"/>
</dbReference>
<dbReference type="EMBL" id="CAFZ01000041">
    <property type="protein sequence ID" value="CCA68833.1"/>
    <property type="molecule type" value="Genomic_DNA"/>
</dbReference>
<accession>G4TBY2</accession>
<proteinExistence type="inferred from homology"/>
<sequence>MSVCLRRAVPSPKHIPTKILSRNASSSTNHDHIVVLGAGISGLTAAFHLRRRFPDIRITVLDEQNRAGGWIQSDTVDLGPKYGRVLLEAGPRTLRPVSRPLLELVHLLNLESELIITPKSAPAATKRFLCLSKPDGQGLKALPSSPLNMFFSPFFFTLLRAVLTERYWPPNRTQPIPVDEEKKASLSQSMKVYDDESVDSFLTRRFGPKVARLFGSALVHGIYAGDSRRLSVRAAFPSLWDAEDRGKGSVITGIVRTPKAAKNNDELEVGNLPTIMSNASVFSFKNGLSTISSSLLQALAASNVSLSLKSRVVNLRALESGVKVQLEGAEFIEASHVVSALPLPRLDTLLPTNQRLPHLSFNPRSNVKVINLVFPCKPTDIHPEGFGYLIPRPADGYDNALSNILGVVFDSCALAAQDQPGQNPITKLTLMCGGPYATSVTEVSLDNLIDQLFSHLSRPRMEPIHVREHDQKECIPLPLVGHLERMKMTKRIASEAPWNGRLQIIGADVDGAGIADCVKAGRVAAFELARG</sequence>
<evidence type="ECO:0000256" key="2">
    <source>
        <dbReference type="ARBA" id="ARBA00005073"/>
    </source>
</evidence>
<dbReference type="STRING" id="1109443.G4TBY2"/>
<comment type="subcellular location">
    <subcellularLocation>
        <location evidence="11">Mitochondrion inner membrane</location>
    </subcellularLocation>
</comment>
<evidence type="ECO:0000256" key="9">
    <source>
        <dbReference type="ARBA" id="ARBA00023244"/>
    </source>
</evidence>
<evidence type="ECO:0000313" key="14">
    <source>
        <dbReference type="Proteomes" id="UP000007148"/>
    </source>
</evidence>
<dbReference type="EC" id="1.3.3.4" evidence="4 11"/>
<evidence type="ECO:0000256" key="11">
    <source>
        <dbReference type="RuleBase" id="RU367069"/>
    </source>
</evidence>
<dbReference type="OrthoDB" id="438553at2759"/>
<dbReference type="InterPro" id="IPR002937">
    <property type="entry name" value="Amino_oxidase"/>
</dbReference>
<dbReference type="Gene3D" id="3.50.50.60">
    <property type="entry name" value="FAD/NAD(P)-binding domain"/>
    <property type="match status" value="1"/>
</dbReference>
<dbReference type="HOGENOM" id="CLU_009629_1_1_1"/>
<comment type="pathway">
    <text evidence="2 11">Porphyrin-containing compound metabolism; protoporphyrin-IX biosynthesis; protoporphyrin-IX from protoporphyrinogen-IX: step 1/1.</text>
</comment>
<evidence type="ECO:0000259" key="12">
    <source>
        <dbReference type="Pfam" id="PF01593"/>
    </source>
</evidence>
<comment type="caution">
    <text evidence="13">The sequence shown here is derived from an EMBL/GenBank/DDBJ whole genome shotgun (WGS) entry which is preliminary data.</text>
</comment>
<dbReference type="OMA" id="EHNQAVQ"/>
<evidence type="ECO:0000256" key="5">
    <source>
        <dbReference type="ARBA" id="ARBA00022630"/>
    </source>
</evidence>
<dbReference type="Pfam" id="PF01593">
    <property type="entry name" value="Amino_oxidase"/>
    <property type="match status" value="1"/>
</dbReference>
<keyword evidence="14" id="KW-1185">Reference proteome</keyword>
<keyword evidence="7 11" id="KW-0560">Oxidoreductase</keyword>